<comment type="caution">
    <text evidence="7">The sequence shown here is derived from an EMBL/GenBank/DDBJ whole genome shotgun (WGS) entry which is preliminary data.</text>
</comment>
<protein>
    <submittedName>
        <fullName evidence="7">Aspartate aminotransferase</fullName>
        <ecNumber evidence="7">2.6.1.1</ecNumber>
    </submittedName>
</protein>
<dbReference type="EMBL" id="AJTX02000010">
    <property type="protein sequence ID" value="KKI98205.1"/>
    <property type="molecule type" value="Genomic_DNA"/>
</dbReference>
<accession>A0A0M2PNL4</accession>
<dbReference type="GO" id="GO:0004069">
    <property type="term" value="F:L-aspartate:2-oxoglutarate aminotransferase activity"/>
    <property type="evidence" value="ECO:0007669"/>
    <property type="project" value="UniProtKB-EC"/>
</dbReference>
<keyword evidence="8" id="KW-1185">Reference proteome</keyword>
<dbReference type="InterPro" id="IPR015421">
    <property type="entry name" value="PyrdxlP-dep_Trfase_major"/>
</dbReference>
<gene>
    <name evidence="7" type="ORF">PROH_21260</name>
</gene>
<name>A0A0M2PNL4_PROHO</name>
<dbReference type="Proteomes" id="UP000034681">
    <property type="component" value="Unassembled WGS sequence"/>
</dbReference>
<dbReference type="EC" id="2.6.1.1" evidence="7"/>
<evidence type="ECO:0000256" key="5">
    <source>
        <dbReference type="ARBA" id="ARBA00022898"/>
    </source>
</evidence>
<dbReference type="eggNOG" id="COG0436">
    <property type="taxonomic scope" value="Bacteria"/>
</dbReference>
<reference evidence="7" key="1">
    <citation type="submission" date="2012-04" db="EMBL/GenBank/DDBJ databases">
        <authorList>
            <person name="Borisov I.G."/>
            <person name="Ivanikova N.V."/>
            <person name="Pinevich A.V."/>
        </authorList>
    </citation>
    <scope>NUCLEOTIDE SEQUENCE [LARGE SCALE GENOMIC DNA]</scope>
    <source>
        <strain evidence="7">CALU 1027</strain>
    </source>
</reference>
<dbReference type="InterPro" id="IPR015422">
    <property type="entry name" value="PyrdxlP-dep_Trfase_small"/>
</dbReference>
<comment type="similarity">
    <text evidence="2">Belongs to the class-I pyridoxal-phosphate-dependent aminotransferase family.</text>
</comment>
<dbReference type="PANTHER" id="PTHR46383:SF5">
    <property type="entry name" value="AMINOTRANSFERASE CLASS I_CLASSII DOMAIN-CONTAINING PROTEIN"/>
    <property type="match status" value="1"/>
</dbReference>
<dbReference type="InterPro" id="IPR015424">
    <property type="entry name" value="PyrdxlP-dep_Trfase"/>
</dbReference>
<proteinExistence type="inferred from homology"/>
<evidence type="ECO:0000256" key="1">
    <source>
        <dbReference type="ARBA" id="ARBA00001933"/>
    </source>
</evidence>
<dbReference type="PANTHER" id="PTHR46383">
    <property type="entry name" value="ASPARTATE AMINOTRANSFERASE"/>
    <property type="match status" value="1"/>
</dbReference>
<dbReference type="NCBIfam" id="NF004621">
    <property type="entry name" value="PRK05957.1"/>
    <property type="match status" value="1"/>
</dbReference>
<comment type="cofactor">
    <cofactor evidence="1">
        <name>pyridoxal 5'-phosphate</name>
        <dbReference type="ChEBI" id="CHEBI:597326"/>
    </cofactor>
</comment>
<dbReference type="GO" id="GO:0006520">
    <property type="term" value="P:amino acid metabolic process"/>
    <property type="evidence" value="ECO:0007669"/>
    <property type="project" value="InterPro"/>
</dbReference>
<dbReference type="InterPro" id="IPR004839">
    <property type="entry name" value="Aminotransferase_I/II_large"/>
</dbReference>
<sequence>MWCKPLGHDRPIPGDPVNHPSRMDAVQSPIIPVVADLIRQHPGTLSLGQGIVHYGPPPEIHAAISEGMAQPHSHRYQAVTGIPALVEAIAHKLARDNGLDVDDRRRIVVTAGSNMAFMNAVLAITQPGDEIILQTPYYFNHEMAITMAGCQPVLVATDQDHQLQPAAIAAAITPRTRAIVTISPNNPTGAVYPAAALEAVNHLCRDRQIYHISDEAYEYFTYDDRPHCSPGGFAGAADHTLSLFSLSKSYGFASWRIGYMVIPAPLISAVRKIQDTLLICPPVVSQYAALGALQRGVDYCRQFLPALDQVRQQWLTALAPWGDRCTVAPAQGAFYLFLRLNTPRSALDITEDLIRHHGVAVLPGSAFGLDQGCFLRLAYGVLDPTTAPLAIDRLVAGLQALT</sequence>
<dbReference type="Pfam" id="PF00155">
    <property type="entry name" value="Aminotran_1_2"/>
    <property type="match status" value="1"/>
</dbReference>
<dbReference type="CDD" id="cd00609">
    <property type="entry name" value="AAT_like"/>
    <property type="match status" value="1"/>
</dbReference>
<evidence type="ECO:0000256" key="3">
    <source>
        <dbReference type="ARBA" id="ARBA00022576"/>
    </source>
</evidence>
<dbReference type="RefSeq" id="WP_017712957.1">
    <property type="nucleotide sequence ID" value="NZ_KB235938.1"/>
</dbReference>
<dbReference type="InterPro" id="IPR050596">
    <property type="entry name" value="AspAT/PAT-like"/>
</dbReference>
<dbReference type="GO" id="GO:0030170">
    <property type="term" value="F:pyridoxal phosphate binding"/>
    <property type="evidence" value="ECO:0007669"/>
    <property type="project" value="InterPro"/>
</dbReference>
<evidence type="ECO:0000313" key="8">
    <source>
        <dbReference type="Proteomes" id="UP000034681"/>
    </source>
</evidence>
<dbReference type="SUPFAM" id="SSF53383">
    <property type="entry name" value="PLP-dependent transferases"/>
    <property type="match status" value="1"/>
</dbReference>
<evidence type="ECO:0000313" key="7">
    <source>
        <dbReference type="EMBL" id="KKI98205.1"/>
    </source>
</evidence>
<feature type="domain" description="Aminotransferase class I/classII large" evidence="6">
    <location>
        <begin position="45"/>
        <end position="393"/>
    </location>
</feature>
<organism evidence="7 8">
    <name type="scientific">Prochlorothrix hollandica PCC 9006 = CALU 1027</name>
    <dbReference type="NCBI Taxonomy" id="317619"/>
    <lineage>
        <taxon>Bacteria</taxon>
        <taxon>Bacillati</taxon>
        <taxon>Cyanobacteriota</taxon>
        <taxon>Cyanophyceae</taxon>
        <taxon>Prochlorotrichales</taxon>
        <taxon>Prochlorotrichaceae</taxon>
        <taxon>Prochlorothrix</taxon>
    </lineage>
</organism>
<dbReference type="Gene3D" id="3.40.640.10">
    <property type="entry name" value="Type I PLP-dependent aspartate aminotransferase-like (Major domain)"/>
    <property type="match status" value="1"/>
</dbReference>
<keyword evidence="5" id="KW-0663">Pyridoxal phosphate</keyword>
<evidence type="ECO:0000256" key="4">
    <source>
        <dbReference type="ARBA" id="ARBA00022679"/>
    </source>
</evidence>
<dbReference type="Gene3D" id="3.90.1150.10">
    <property type="entry name" value="Aspartate Aminotransferase, domain 1"/>
    <property type="match status" value="1"/>
</dbReference>
<keyword evidence="4 7" id="KW-0808">Transferase</keyword>
<dbReference type="AlphaFoldDB" id="A0A0M2PNL4"/>
<evidence type="ECO:0000259" key="6">
    <source>
        <dbReference type="Pfam" id="PF00155"/>
    </source>
</evidence>
<keyword evidence="3 7" id="KW-0032">Aminotransferase</keyword>
<dbReference type="STRING" id="317619.GCA_000332315_02626"/>
<evidence type="ECO:0000256" key="2">
    <source>
        <dbReference type="ARBA" id="ARBA00007441"/>
    </source>
</evidence>